<dbReference type="Gramene" id="ESW09290">
    <property type="protein sequence ID" value="ESW09290"/>
    <property type="gene ID" value="PHAVU_009G115400g"/>
</dbReference>
<gene>
    <name evidence="2" type="ORF">PHAVU_009G115400g</name>
</gene>
<organism evidence="2 3">
    <name type="scientific">Phaseolus vulgaris</name>
    <name type="common">Kidney bean</name>
    <name type="synonym">French bean</name>
    <dbReference type="NCBI Taxonomy" id="3885"/>
    <lineage>
        <taxon>Eukaryota</taxon>
        <taxon>Viridiplantae</taxon>
        <taxon>Streptophyta</taxon>
        <taxon>Embryophyta</taxon>
        <taxon>Tracheophyta</taxon>
        <taxon>Spermatophyta</taxon>
        <taxon>Magnoliopsida</taxon>
        <taxon>eudicotyledons</taxon>
        <taxon>Gunneridae</taxon>
        <taxon>Pentapetalae</taxon>
        <taxon>rosids</taxon>
        <taxon>fabids</taxon>
        <taxon>Fabales</taxon>
        <taxon>Fabaceae</taxon>
        <taxon>Papilionoideae</taxon>
        <taxon>50 kb inversion clade</taxon>
        <taxon>NPAAA clade</taxon>
        <taxon>indigoferoid/millettioid clade</taxon>
        <taxon>Phaseoleae</taxon>
        <taxon>Phaseolus</taxon>
    </lineage>
</organism>
<dbReference type="AlphaFoldDB" id="V7AVG5"/>
<reference evidence="3" key="1">
    <citation type="journal article" date="2014" name="Nat. Genet.">
        <title>A reference genome for common bean and genome-wide analysis of dual domestications.</title>
        <authorList>
            <person name="Schmutz J."/>
            <person name="McClean P.E."/>
            <person name="Mamidi S."/>
            <person name="Wu G.A."/>
            <person name="Cannon S.B."/>
            <person name="Grimwood J."/>
            <person name="Jenkins J."/>
            <person name="Shu S."/>
            <person name="Song Q."/>
            <person name="Chavarro C."/>
            <person name="Torres-Torres M."/>
            <person name="Geffroy V."/>
            <person name="Moghaddam S.M."/>
            <person name="Gao D."/>
            <person name="Abernathy B."/>
            <person name="Barry K."/>
            <person name="Blair M."/>
            <person name="Brick M.A."/>
            <person name="Chovatia M."/>
            <person name="Gepts P."/>
            <person name="Goodstein D.M."/>
            <person name="Gonzales M."/>
            <person name="Hellsten U."/>
            <person name="Hyten D.L."/>
            <person name="Jia G."/>
            <person name="Kelly J.D."/>
            <person name="Kudrna D."/>
            <person name="Lee R."/>
            <person name="Richard M.M."/>
            <person name="Miklas P.N."/>
            <person name="Osorno J.M."/>
            <person name="Rodrigues J."/>
            <person name="Thareau V."/>
            <person name="Urrea C.A."/>
            <person name="Wang M."/>
            <person name="Yu Y."/>
            <person name="Zhang M."/>
            <person name="Wing R.A."/>
            <person name="Cregan P.B."/>
            <person name="Rokhsar D.S."/>
            <person name="Jackson S.A."/>
        </authorList>
    </citation>
    <scope>NUCLEOTIDE SEQUENCE [LARGE SCALE GENOMIC DNA]</scope>
    <source>
        <strain evidence="3">cv. G19833</strain>
    </source>
</reference>
<feature type="signal peptide" evidence="1">
    <location>
        <begin position="1"/>
        <end position="18"/>
    </location>
</feature>
<feature type="chain" id="PRO_5004753626" evidence="1">
    <location>
        <begin position="19"/>
        <end position="114"/>
    </location>
</feature>
<keyword evidence="1" id="KW-0732">Signal</keyword>
<keyword evidence="3" id="KW-1185">Reference proteome</keyword>
<evidence type="ECO:0000313" key="2">
    <source>
        <dbReference type="EMBL" id="ESW09290.1"/>
    </source>
</evidence>
<evidence type="ECO:0000313" key="3">
    <source>
        <dbReference type="Proteomes" id="UP000000226"/>
    </source>
</evidence>
<dbReference type="EMBL" id="CM002296">
    <property type="protein sequence ID" value="ESW09290.1"/>
    <property type="molecule type" value="Genomic_DNA"/>
</dbReference>
<evidence type="ECO:0000256" key="1">
    <source>
        <dbReference type="SAM" id="SignalP"/>
    </source>
</evidence>
<name>V7AVG5_PHAVU</name>
<accession>V7AVG5</accession>
<protein>
    <submittedName>
        <fullName evidence="2">Uncharacterized protein</fullName>
    </submittedName>
</protein>
<proteinExistence type="predicted"/>
<sequence>MIMLNHLSWCLLVKGVATELKEDKVIPIVLNALTIIGWDILKCFSLHGFHAMTTNVIKSKKVVPKFSYEEYHRLKSNSQAQSFTQSGLSTICISQTMEIQSSWILDSGALIVLW</sequence>
<dbReference type="Proteomes" id="UP000000226">
    <property type="component" value="Chromosome 9"/>
</dbReference>